<dbReference type="AlphaFoldDB" id="A0A1I8AI27"/>
<name>A0A1I8AI27_9BILA</name>
<dbReference type="Proteomes" id="UP000095287">
    <property type="component" value="Unplaced"/>
</dbReference>
<reference evidence="2" key="1">
    <citation type="submission" date="2016-11" db="UniProtKB">
        <authorList>
            <consortium name="WormBaseParasite"/>
        </authorList>
    </citation>
    <scope>IDENTIFICATION</scope>
</reference>
<keyword evidence="1" id="KW-1185">Reference proteome</keyword>
<evidence type="ECO:0000313" key="2">
    <source>
        <dbReference type="WBParaSite" id="L893_g5826.t1"/>
    </source>
</evidence>
<dbReference type="WBParaSite" id="L893_g5826.t1">
    <property type="protein sequence ID" value="L893_g5826.t1"/>
    <property type="gene ID" value="L893_g5826"/>
</dbReference>
<protein>
    <submittedName>
        <fullName evidence="2">Uncharacterized protein</fullName>
    </submittedName>
</protein>
<sequence length="99" mass="11760">MTKQSVQVDRESVTNSEVTREERICFDMTKRSVQVGQKSRLLCEELYPIFLFQRILSLLFLLQKCNLPYIPWNLKAKQLAFFRRRNQLASAKEVRHAIN</sequence>
<organism evidence="1 2">
    <name type="scientific">Steinernema glaseri</name>
    <dbReference type="NCBI Taxonomy" id="37863"/>
    <lineage>
        <taxon>Eukaryota</taxon>
        <taxon>Metazoa</taxon>
        <taxon>Ecdysozoa</taxon>
        <taxon>Nematoda</taxon>
        <taxon>Chromadorea</taxon>
        <taxon>Rhabditida</taxon>
        <taxon>Tylenchina</taxon>
        <taxon>Panagrolaimomorpha</taxon>
        <taxon>Strongyloidoidea</taxon>
        <taxon>Steinernematidae</taxon>
        <taxon>Steinernema</taxon>
    </lineage>
</organism>
<accession>A0A1I8AI27</accession>
<proteinExistence type="predicted"/>
<evidence type="ECO:0000313" key="1">
    <source>
        <dbReference type="Proteomes" id="UP000095287"/>
    </source>
</evidence>